<organism evidence="6 7">
    <name type="scientific">Alloalcanivorax marinus</name>
    <dbReference type="NCBI Taxonomy" id="1177169"/>
    <lineage>
        <taxon>Bacteria</taxon>
        <taxon>Pseudomonadati</taxon>
        <taxon>Pseudomonadota</taxon>
        <taxon>Gammaproteobacteria</taxon>
        <taxon>Oceanospirillales</taxon>
        <taxon>Alcanivoracaceae</taxon>
        <taxon>Alloalcanivorax</taxon>
    </lineage>
</organism>
<dbReference type="GO" id="GO:0004602">
    <property type="term" value="F:glutathione peroxidase activity"/>
    <property type="evidence" value="ECO:0007669"/>
    <property type="project" value="TreeGrafter"/>
</dbReference>
<dbReference type="Proteomes" id="UP001108027">
    <property type="component" value="Unassembled WGS sequence"/>
</dbReference>
<evidence type="ECO:0000256" key="3">
    <source>
        <dbReference type="ARBA" id="ARBA00022989"/>
    </source>
</evidence>
<dbReference type="InterPro" id="IPR050997">
    <property type="entry name" value="MAPEG"/>
</dbReference>
<dbReference type="PANTHER" id="PTHR10250:SF15">
    <property type="entry name" value="MICROSOMAL GLUTATHIONE S-TRANSFERASE-RELATED"/>
    <property type="match status" value="1"/>
</dbReference>
<keyword evidence="4 5" id="KW-0472">Membrane</keyword>
<comment type="caution">
    <text evidence="6">The sequence shown here is derived from an EMBL/GenBank/DDBJ whole genome shotgun (WGS) entry which is preliminary data.</text>
</comment>
<accession>A0A9Q3UNV1</accession>
<dbReference type="SUPFAM" id="SSF161084">
    <property type="entry name" value="MAPEG domain-like"/>
    <property type="match status" value="1"/>
</dbReference>
<evidence type="ECO:0000256" key="4">
    <source>
        <dbReference type="ARBA" id="ARBA00023136"/>
    </source>
</evidence>
<feature type="transmembrane region" description="Helical" evidence="5">
    <location>
        <begin position="6"/>
        <end position="27"/>
    </location>
</feature>
<dbReference type="RefSeq" id="WP_204428948.1">
    <property type="nucleotide sequence ID" value="NZ_ARXL01000007.1"/>
</dbReference>
<protein>
    <submittedName>
        <fullName evidence="6">MAPEG family protein</fullName>
    </submittedName>
</protein>
<dbReference type="PANTHER" id="PTHR10250">
    <property type="entry name" value="MICROSOMAL GLUTATHIONE S-TRANSFERASE"/>
    <property type="match status" value="1"/>
</dbReference>
<evidence type="ECO:0000256" key="1">
    <source>
        <dbReference type="ARBA" id="ARBA00004141"/>
    </source>
</evidence>
<dbReference type="GO" id="GO:0006691">
    <property type="term" value="P:leukotriene metabolic process"/>
    <property type="evidence" value="ECO:0007669"/>
    <property type="project" value="UniProtKB-ARBA"/>
</dbReference>
<dbReference type="Pfam" id="PF01124">
    <property type="entry name" value="MAPEG"/>
    <property type="match status" value="1"/>
</dbReference>
<keyword evidence="7" id="KW-1185">Reference proteome</keyword>
<evidence type="ECO:0000313" key="7">
    <source>
        <dbReference type="Proteomes" id="UP001108027"/>
    </source>
</evidence>
<dbReference type="GO" id="GO:0004364">
    <property type="term" value="F:glutathione transferase activity"/>
    <property type="evidence" value="ECO:0007669"/>
    <property type="project" value="TreeGrafter"/>
</dbReference>
<comment type="subcellular location">
    <subcellularLocation>
        <location evidence="1">Membrane</location>
        <topology evidence="1">Multi-pass membrane protein</topology>
    </subcellularLocation>
</comment>
<dbReference type="GO" id="GO:0016020">
    <property type="term" value="C:membrane"/>
    <property type="evidence" value="ECO:0007669"/>
    <property type="project" value="UniProtKB-SubCell"/>
</dbReference>
<keyword evidence="3 5" id="KW-1133">Transmembrane helix</keyword>
<dbReference type="EMBL" id="JAJGNA010000009">
    <property type="protein sequence ID" value="MCC4308812.1"/>
    <property type="molecule type" value="Genomic_DNA"/>
</dbReference>
<name>A0A9Q3UNV1_9GAMM</name>
<evidence type="ECO:0000313" key="6">
    <source>
        <dbReference type="EMBL" id="MCC4308812.1"/>
    </source>
</evidence>
<dbReference type="InterPro" id="IPR023352">
    <property type="entry name" value="MAPEG-like_dom_sf"/>
</dbReference>
<sequence>MEWVAIITAVAVLQCALFSFVVGRARVKYQIRAPAIQGHELFERCQRAHGNTVEQLALFLPGLWLFGWYLEPRAAAALGLLFVVGRQLYFNAYLEQPRQRGRGFLLGFLATLTLLLGGLGGALAQLIYR</sequence>
<dbReference type="InterPro" id="IPR001129">
    <property type="entry name" value="Membr-assoc_MAPEG"/>
</dbReference>
<proteinExistence type="predicted"/>
<dbReference type="Gene3D" id="1.20.120.550">
    <property type="entry name" value="Membrane associated eicosanoid/glutathione metabolism-like domain"/>
    <property type="match status" value="1"/>
</dbReference>
<feature type="transmembrane region" description="Helical" evidence="5">
    <location>
        <begin position="104"/>
        <end position="128"/>
    </location>
</feature>
<dbReference type="AlphaFoldDB" id="A0A9Q3UNV1"/>
<evidence type="ECO:0000256" key="5">
    <source>
        <dbReference type="SAM" id="Phobius"/>
    </source>
</evidence>
<evidence type="ECO:0000256" key="2">
    <source>
        <dbReference type="ARBA" id="ARBA00022692"/>
    </source>
</evidence>
<keyword evidence="2 5" id="KW-0812">Transmembrane</keyword>
<gene>
    <name evidence="6" type="ORF">LL252_09550</name>
</gene>
<reference evidence="6" key="1">
    <citation type="submission" date="2021-10" db="EMBL/GenBank/DDBJ databases">
        <title>The diversity and Nitrogen Metabolism of Culturable Nitrate-Utilizing Bacteria Within the Oxygen Minimum Zone of the Changjiang (Yangtze River)Estuary.</title>
        <authorList>
            <person name="Zhang D."/>
            <person name="Zheng J."/>
            <person name="Liu S."/>
            <person name="He W."/>
        </authorList>
    </citation>
    <scope>NUCLEOTIDE SEQUENCE</scope>
    <source>
        <strain evidence="6">FXH-223</strain>
    </source>
</reference>